<keyword evidence="1" id="KW-1133">Transmembrane helix</keyword>
<keyword evidence="1" id="KW-0472">Membrane</keyword>
<proteinExistence type="predicted"/>
<evidence type="ECO:0000256" key="1">
    <source>
        <dbReference type="SAM" id="Phobius"/>
    </source>
</evidence>
<name>A0A3B0VIZ2_9ZZZZ</name>
<sequence length="143" mass="16343">MFNKFLQYLAQRKRLLVITILISTAIIFFSIPVASDRLISNEWCGFPNPFIKWTFSDDGSFQQNVIIIDSVGAGTGYFDTGVWTESARTIRVVILEEEILELNQQFIIISAGLGHYLWSYGDFLGDLNESRNRILIWHQCSAS</sequence>
<protein>
    <submittedName>
        <fullName evidence="2">Uncharacterized protein</fullName>
    </submittedName>
</protein>
<dbReference type="EMBL" id="UOEU01000259">
    <property type="protein sequence ID" value="VAW31624.1"/>
    <property type="molecule type" value="Genomic_DNA"/>
</dbReference>
<gene>
    <name evidence="2" type="ORF">MNBD_CHLOROFLEXI01-5030</name>
</gene>
<evidence type="ECO:0000313" key="2">
    <source>
        <dbReference type="EMBL" id="VAW31624.1"/>
    </source>
</evidence>
<organism evidence="2">
    <name type="scientific">hydrothermal vent metagenome</name>
    <dbReference type="NCBI Taxonomy" id="652676"/>
    <lineage>
        <taxon>unclassified sequences</taxon>
        <taxon>metagenomes</taxon>
        <taxon>ecological metagenomes</taxon>
    </lineage>
</organism>
<feature type="transmembrane region" description="Helical" evidence="1">
    <location>
        <begin position="15"/>
        <end position="34"/>
    </location>
</feature>
<keyword evidence="1" id="KW-0812">Transmembrane</keyword>
<dbReference type="AlphaFoldDB" id="A0A3B0VIZ2"/>
<reference evidence="2" key="1">
    <citation type="submission" date="2018-06" db="EMBL/GenBank/DDBJ databases">
        <authorList>
            <person name="Zhirakovskaya E."/>
        </authorList>
    </citation>
    <scope>NUCLEOTIDE SEQUENCE</scope>
</reference>
<accession>A0A3B0VIZ2</accession>